<keyword evidence="1" id="KW-0472">Membrane</keyword>
<dbReference type="PANTHER" id="PTHR10153">
    <property type="entry name" value="SMALL CONDUCTANCE CALCIUM-ACTIVATED POTASSIUM CHANNEL"/>
    <property type="match status" value="1"/>
</dbReference>
<dbReference type="EMBL" id="WSZM01000331">
    <property type="protein sequence ID" value="KAF4035164.1"/>
    <property type="molecule type" value="Genomic_DNA"/>
</dbReference>
<protein>
    <submittedName>
        <fullName evidence="3">Ion channel</fullName>
    </submittedName>
</protein>
<feature type="transmembrane region" description="Helical" evidence="1">
    <location>
        <begin position="176"/>
        <end position="197"/>
    </location>
</feature>
<dbReference type="Gene3D" id="1.10.287.70">
    <property type="match status" value="1"/>
</dbReference>
<evidence type="ECO:0000313" key="3">
    <source>
        <dbReference type="EMBL" id="KAF4035164.1"/>
    </source>
</evidence>
<sequence length="588" mass="67646">MSSIHRSLSARMKALSEQSLRTSSNVAPTDGNKVNGLRRQSFVHDDQDQQGEEAPPVSFTLDKRGWSYFTQRNSVLRTYQKRLVFNNDLRVATLEFAIMFLSMAQLQWSYKSSHWREKRACLSRPNCFDTLPDSNFAAINVIRVIIAILGLVRLFIRCSQLWKKKHLKESPIYKKVDYILRFGLELTYTAIFPYPGLETFFPRLPGGTLVILSASSFLRTVSWGQWLYYPYPIRQKEKVASFSGNLEFSYRQFVIKKVLDDSPISKLVTFYTLLGAIVAYLLHATETITGQCSWRQDAGETVKSEDAICNELYISDSFWMIFMTFLSIGYGDVSPQSGRVRAIIAITACIAVMLDAMFFSIIMRKFSFSSMESRVHAFLYRRELSKKREISAVMAVQATFRFCKSYRHSLVWHQQKLCNTFYRPLSDRLPNEVKKKLYACRFQNSIKQIMKYNMDGDPLSTFSKHVEVITAGLGATFGDIIRMKKMYYRRARVLGQRRQEAKQRASNLSPTSTGPTMMDLSAGKLHQTQLETRKLVPVRTSIPNIQSVNPNTDMGSVNPAWIDEMQRKCEATMLLLKKIEANVKDIQR</sequence>
<feature type="transmembrane region" description="Helical" evidence="1">
    <location>
        <begin position="89"/>
        <end position="108"/>
    </location>
</feature>
<dbReference type="InterPro" id="IPR013099">
    <property type="entry name" value="K_chnl_dom"/>
</dbReference>
<feature type="transmembrane region" description="Helical" evidence="1">
    <location>
        <begin position="342"/>
        <end position="363"/>
    </location>
</feature>
<name>A0A833VZ97_PHYIN</name>
<organism evidence="3 4">
    <name type="scientific">Phytophthora infestans</name>
    <name type="common">Potato late blight agent</name>
    <name type="synonym">Botrytis infestans</name>
    <dbReference type="NCBI Taxonomy" id="4787"/>
    <lineage>
        <taxon>Eukaryota</taxon>
        <taxon>Sar</taxon>
        <taxon>Stramenopiles</taxon>
        <taxon>Oomycota</taxon>
        <taxon>Peronosporomycetes</taxon>
        <taxon>Peronosporales</taxon>
        <taxon>Peronosporaceae</taxon>
        <taxon>Phytophthora</taxon>
    </lineage>
</organism>
<proteinExistence type="predicted"/>
<evidence type="ECO:0000259" key="2">
    <source>
        <dbReference type="Pfam" id="PF07885"/>
    </source>
</evidence>
<evidence type="ECO:0000256" key="1">
    <source>
        <dbReference type="SAM" id="Phobius"/>
    </source>
</evidence>
<keyword evidence="1" id="KW-0812">Transmembrane</keyword>
<dbReference type="InterPro" id="IPR015449">
    <property type="entry name" value="K_chnl_Ca-activ_SK"/>
</dbReference>
<dbReference type="Pfam" id="PF07885">
    <property type="entry name" value="Ion_trans_2"/>
    <property type="match status" value="1"/>
</dbReference>
<keyword evidence="4" id="KW-1185">Reference proteome</keyword>
<dbReference type="Proteomes" id="UP000602510">
    <property type="component" value="Unassembled WGS sequence"/>
</dbReference>
<comment type="caution">
    <text evidence="3">The sequence shown here is derived from an EMBL/GenBank/DDBJ whole genome shotgun (WGS) entry which is preliminary data.</text>
</comment>
<gene>
    <name evidence="3" type="ORF">GN244_ATG12937</name>
</gene>
<keyword evidence="1" id="KW-1133">Transmembrane helix</keyword>
<dbReference type="AlphaFoldDB" id="A0A833VZ97"/>
<dbReference type="GO" id="GO:0016020">
    <property type="term" value="C:membrane"/>
    <property type="evidence" value="ECO:0007669"/>
    <property type="project" value="InterPro"/>
</dbReference>
<accession>A0A833VZ97</accession>
<reference evidence="3" key="1">
    <citation type="submission" date="2020-04" db="EMBL/GenBank/DDBJ databases">
        <title>Hybrid Assembly of Korean Phytophthora infestans isolates.</title>
        <authorList>
            <person name="Prokchorchik M."/>
            <person name="Lee Y."/>
            <person name="Seo J."/>
            <person name="Cho J.-H."/>
            <person name="Park Y.-E."/>
            <person name="Jang D.-C."/>
            <person name="Im J.-S."/>
            <person name="Choi J.-G."/>
            <person name="Park H.-J."/>
            <person name="Lee G.-B."/>
            <person name="Lee Y.-G."/>
            <person name="Hong S.-Y."/>
            <person name="Cho K."/>
            <person name="Sohn K.H."/>
        </authorList>
    </citation>
    <scope>NUCLEOTIDE SEQUENCE</scope>
    <source>
        <strain evidence="3">KR_1_A1</strain>
    </source>
</reference>
<feature type="transmembrane region" description="Helical" evidence="1">
    <location>
        <begin position="136"/>
        <end position="156"/>
    </location>
</feature>
<dbReference type="SUPFAM" id="SSF81324">
    <property type="entry name" value="Voltage-gated potassium channels"/>
    <property type="match status" value="1"/>
</dbReference>
<evidence type="ECO:0000313" key="4">
    <source>
        <dbReference type="Proteomes" id="UP000602510"/>
    </source>
</evidence>
<feature type="domain" description="Potassium channel" evidence="2">
    <location>
        <begin position="313"/>
        <end position="366"/>
    </location>
</feature>
<dbReference type="GO" id="GO:0016286">
    <property type="term" value="F:small conductance calcium-activated potassium channel activity"/>
    <property type="evidence" value="ECO:0007669"/>
    <property type="project" value="InterPro"/>
</dbReference>